<dbReference type="InterPro" id="IPR000819">
    <property type="entry name" value="Peptidase_M17_C"/>
</dbReference>
<keyword evidence="8" id="KW-0963">Cytoplasm</keyword>
<evidence type="ECO:0000259" key="9">
    <source>
        <dbReference type="PROSITE" id="PS00631"/>
    </source>
</evidence>
<dbReference type="HAMAP" id="MF_00181">
    <property type="entry name" value="Cytosol_peptidase_M17"/>
    <property type="match status" value="1"/>
</dbReference>
<dbReference type="InterPro" id="IPR043472">
    <property type="entry name" value="Macro_dom-like"/>
</dbReference>
<dbReference type="SUPFAM" id="SSF53187">
    <property type="entry name" value="Zn-dependent exopeptidases"/>
    <property type="match status" value="1"/>
</dbReference>
<dbReference type="OrthoDB" id="9809354at2"/>
<dbReference type="Proteomes" id="UP000000628">
    <property type="component" value="Chromosome"/>
</dbReference>
<keyword evidence="6 8" id="KW-0378">Hydrolase</keyword>
<keyword evidence="8" id="KW-0464">Manganese</keyword>
<dbReference type="CDD" id="cd00433">
    <property type="entry name" value="Peptidase_M17"/>
    <property type="match status" value="1"/>
</dbReference>
<evidence type="ECO:0000256" key="4">
    <source>
        <dbReference type="ARBA" id="ARBA00022438"/>
    </source>
</evidence>
<dbReference type="HOGENOM" id="CLU_013734_2_2_11"/>
<evidence type="ECO:0000256" key="3">
    <source>
        <dbReference type="ARBA" id="ARBA00009528"/>
    </source>
</evidence>
<evidence type="ECO:0000256" key="2">
    <source>
        <dbReference type="ARBA" id="ARBA00000967"/>
    </source>
</evidence>
<feature type="binding site" evidence="8">
    <location>
        <position position="342"/>
    </location>
    <ligand>
        <name>Mn(2+)</name>
        <dbReference type="ChEBI" id="CHEBI:29035"/>
        <label>2</label>
    </ligand>
</feature>
<dbReference type="PANTHER" id="PTHR11963">
    <property type="entry name" value="LEUCINE AMINOPEPTIDASE-RELATED"/>
    <property type="match status" value="1"/>
</dbReference>
<dbReference type="NCBIfam" id="NF002073">
    <property type="entry name" value="PRK00913.1-2"/>
    <property type="match status" value="1"/>
</dbReference>
<protein>
    <recommendedName>
        <fullName evidence="8">Probable cytosol aminopeptidase</fullName>
        <ecNumber evidence="8">3.4.11.1</ecNumber>
    </recommendedName>
    <alternativeName>
        <fullName evidence="8">Leucine aminopeptidase</fullName>
        <shortName evidence="8">LAP</shortName>
        <ecNumber evidence="8">3.4.11.10</ecNumber>
    </alternativeName>
    <alternativeName>
        <fullName evidence="8">Leucyl aminopeptidase</fullName>
    </alternativeName>
</protein>
<gene>
    <name evidence="8" type="primary">pepA</name>
    <name evidence="10" type="ordered locus">Jden_1466</name>
</gene>
<feature type="binding site" evidence="8">
    <location>
        <position position="263"/>
    </location>
    <ligand>
        <name>Mn(2+)</name>
        <dbReference type="ChEBI" id="CHEBI:29035"/>
        <label>1</label>
    </ligand>
</feature>
<dbReference type="GO" id="GO:0030145">
    <property type="term" value="F:manganese ion binding"/>
    <property type="evidence" value="ECO:0007669"/>
    <property type="project" value="UniProtKB-UniRule"/>
</dbReference>
<dbReference type="Pfam" id="PF00883">
    <property type="entry name" value="Peptidase_M17"/>
    <property type="match status" value="1"/>
</dbReference>
<feature type="active site" evidence="8">
    <location>
        <position position="270"/>
    </location>
</feature>
<keyword evidence="11" id="KW-1185">Reference proteome</keyword>
<dbReference type="PRINTS" id="PR00481">
    <property type="entry name" value="LAMNOPPTDASE"/>
</dbReference>
<dbReference type="Gene3D" id="3.40.220.10">
    <property type="entry name" value="Leucine Aminopeptidase, subunit E, domain 1"/>
    <property type="match status" value="1"/>
</dbReference>
<comment type="subcellular location">
    <subcellularLocation>
        <location evidence="8">Cytoplasm</location>
    </subcellularLocation>
</comment>
<feature type="binding site" evidence="8">
    <location>
        <position position="263"/>
    </location>
    <ligand>
        <name>Mn(2+)</name>
        <dbReference type="ChEBI" id="CHEBI:29035"/>
        <label>2</label>
    </ligand>
</feature>
<evidence type="ECO:0000256" key="6">
    <source>
        <dbReference type="ARBA" id="ARBA00022801"/>
    </source>
</evidence>
<keyword evidence="4 8" id="KW-0031">Aminopeptidase</keyword>
<dbReference type="PANTHER" id="PTHR11963:SF23">
    <property type="entry name" value="CYTOSOL AMINOPEPTIDASE"/>
    <property type="match status" value="1"/>
</dbReference>
<evidence type="ECO:0000256" key="7">
    <source>
        <dbReference type="ARBA" id="ARBA00049972"/>
    </source>
</evidence>
<dbReference type="RefSeq" id="WP_015771744.1">
    <property type="nucleotide sequence ID" value="NC_013174.1"/>
</dbReference>
<reference evidence="10 11" key="1">
    <citation type="journal article" date="2009" name="Stand. Genomic Sci.">
        <title>Complete genome sequence of Jonesia denitrificans type strain (Prevot 55134).</title>
        <authorList>
            <person name="Pukall R."/>
            <person name="Gehrich-Schroter G."/>
            <person name="Lapidus A."/>
            <person name="Nolan M."/>
            <person name="Glavina Del Rio T."/>
            <person name="Lucas S."/>
            <person name="Chen F."/>
            <person name="Tice H."/>
            <person name="Pitluck S."/>
            <person name="Cheng J.F."/>
            <person name="Copeland A."/>
            <person name="Saunders E."/>
            <person name="Brettin T."/>
            <person name="Detter J.C."/>
            <person name="Bruce D."/>
            <person name="Goodwin L."/>
            <person name="Pati A."/>
            <person name="Ivanova N."/>
            <person name="Mavromatis K."/>
            <person name="Ovchinnikova G."/>
            <person name="Chen A."/>
            <person name="Palaniappan K."/>
            <person name="Land M."/>
            <person name="Hauser L."/>
            <person name="Chang Y.J."/>
            <person name="Jeffries C.D."/>
            <person name="Chain P."/>
            <person name="Goker M."/>
            <person name="Bristow J."/>
            <person name="Eisen J.A."/>
            <person name="Markowitz V."/>
            <person name="Hugenholtz P."/>
            <person name="Kyrpides N.C."/>
            <person name="Klenk H.P."/>
            <person name="Han C."/>
        </authorList>
    </citation>
    <scope>NUCLEOTIDE SEQUENCE [LARGE SCALE GENOMIC DNA]</scope>
    <source>
        <strain evidence="11">ATCC 14870 / DSM 20603 / BCRC 15368 / CIP 55.134 / JCM 11481 / NBRC 15587 / NCTC 10816 / Prevot 55134</strain>
    </source>
</reference>
<name>C7R4U6_JONDD</name>
<dbReference type="GO" id="GO:0070006">
    <property type="term" value="F:metalloaminopeptidase activity"/>
    <property type="evidence" value="ECO:0007669"/>
    <property type="project" value="InterPro"/>
</dbReference>
<comment type="catalytic activity">
    <reaction evidence="2 8">
        <text>Release of an N-terminal amino acid, preferentially leucine, but not glutamic or aspartic acids.</text>
        <dbReference type="EC" id="3.4.11.10"/>
    </reaction>
</comment>
<organism evidence="10 11">
    <name type="scientific">Jonesia denitrificans (strain ATCC 14870 / DSM 20603 / BCRC 15368 / CIP 55.134 / JCM 11481 / NBRC 15587 / NCTC 10816 / Prevot 55134)</name>
    <name type="common">Listeria denitrificans</name>
    <dbReference type="NCBI Taxonomy" id="471856"/>
    <lineage>
        <taxon>Bacteria</taxon>
        <taxon>Bacillati</taxon>
        <taxon>Actinomycetota</taxon>
        <taxon>Actinomycetes</taxon>
        <taxon>Micrococcales</taxon>
        <taxon>Jonesiaceae</taxon>
        <taxon>Jonesia</taxon>
    </lineage>
</organism>
<proteinExistence type="inferred from homology"/>
<dbReference type="EC" id="3.4.11.1" evidence="8"/>
<evidence type="ECO:0000256" key="1">
    <source>
        <dbReference type="ARBA" id="ARBA00000135"/>
    </source>
</evidence>
<evidence type="ECO:0000313" key="11">
    <source>
        <dbReference type="Proteomes" id="UP000000628"/>
    </source>
</evidence>
<dbReference type="KEGG" id="jde:Jden_1466"/>
<dbReference type="InterPro" id="IPR011356">
    <property type="entry name" value="Leucine_aapep/pepB"/>
</dbReference>
<feature type="binding site" evidence="8">
    <location>
        <position position="342"/>
    </location>
    <ligand>
        <name>Mn(2+)</name>
        <dbReference type="ChEBI" id="CHEBI:29035"/>
        <label>1</label>
    </ligand>
</feature>
<dbReference type="GO" id="GO:0006508">
    <property type="term" value="P:proteolysis"/>
    <property type="evidence" value="ECO:0007669"/>
    <property type="project" value="UniProtKB-KW"/>
</dbReference>
<dbReference type="EC" id="3.4.11.10" evidence="8"/>
<comment type="similarity">
    <text evidence="3 8">Belongs to the peptidase M17 family.</text>
</comment>
<evidence type="ECO:0000256" key="8">
    <source>
        <dbReference type="HAMAP-Rule" id="MF_00181"/>
    </source>
</evidence>
<dbReference type="GO" id="GO:0005737">
    <property type="term" value="C:cytoplasm"/>
    <property type="evidence" value="ECO:0007669"/>
    <property type="project" value="UniProtKB-SubCell"/>
</dbReference>
<keyword evidence="8" id="KW-0479">Metal-binding</keyword>
<feature type="binding site" evidence="8">
    <location>
        <position position="258"/>
    </location>
    <ligand>
        <name>Mn(2+)</name>
        <dbReference type="ChEBI" id="CHEBI:29035"/>
        <label>2</label>
    </ligand>
</feature>
<dbReference type="Gene3D" id="3.40.630.10">
    <property type="entry name" value="Zn peptidases"/>
    <property type="match status" value="1"/>
</dbReference>
<evidence type="ECO:0000313" key="10">
    <source>
        <dbReference type="EMBL" id="ACV09116.1"/>
    </source>
</evidence>
<dbReference type="AlphaFoldDB" id="C7R4U6"/>
<comment type="cofactor">
    <cofactor evidence="8">
        <name>Mn(2+)</name>
        <dbReference type="ChEBI" id="CHEBI:29035"/>
    </cofactor>
    <text evidence="8">Binds 2 manganese ions per subunit.</text>
</comment>
<keyword evidence="5 8" id="KW-0645">Protease</keyword>
<feature type="active site" evidence="8">
    <location>
        <position position="344"/>
    </location>
</feature>
<dbReference type="SUPFAM" id="SSF52949">
    <property type="entry name" value="Macro domain-like"/>
    <property type="match status" value="1"/>
</dbReference>
<sequence length="490" mass="50493">MAEITLTTKDLSAVSTDVLVLGVDTIDDTPTIVGPTTFDTATLGDINLRALGASAKADSVVRIPAPRGFAARTLAFVGLGDAPYGREEQLRRAAGSATRQITGVDSLVVALPTTEESEVIAVAEGALFGSYTYTVYRSEQPGTTVPASRVEIATPLARQAVVKKALPKVKAVAQAVHRTRDLVNMPPNDLFPAAFADAAKSAVKGTGVKVQVLDDKALAAGGYGGILAVGQGSSRGPRLVKLSWTPAKAGKKVALVGKGITFDTGGISLKPAAGMEAMKSDMAGAAAVLSTVVAAAQLSLPVSVTAYLCLAENMPSGSASRPSDVITMRGGKTVEILNTDAEGRLVMADGLVSATEDNPDLIVDIATLTGAQMIALGNRVAAVMGTDAAVEEVLAAGTDSGEALWPMPLPAELRPSLDSHVADIANMGQRYGGMLVAGHFLKEFTGDRPWAHIDIAGPSFNEQSPHGYTSKGGTGFGVRTLLALLEDYSR</sequence>
<feature type="domain" description="Cytosol aminopeptidase" evidence="9">
    <location>
        <begin position="338"/>
        <end position="345"/>
    </location>
</feature>
<comment type="function">
    <text evidence="7 8">Presumably involved in the processing and regular turnover of intracellular proteins. Catalyzes the removal of unsubstituted N-terminal amino acids from various peptides.</text>
</comment>
<dbReference type="STRING" id="471856.Jden_1466"/>
<evidence type="ECO:0000256" key="5">
    <source>
        <dbReference type="ARBA" id="ARBA00022670"/>
    </source>
</evidence>
<feature type="binding site" evidence="8">
    <location>
        <position position="281"/>
    </location>
    <ligand>
        <name>Mn(2+)</name>
        <dbReference type="ChEBI" id="CHEBI:29035"/>
        <label>2</label>
    </ligand>
</feature>
<dbReference type="EMBL" id="CP001706">
    <property type="protein sequence ID" value="ACV09116.1"/>
    <property type="molecule type" value="Genomic_DNA"/>
</dbReference>
<dbReference type="eggNOG" id="COG0260">
    <property type="taxonomic scope" value="Bacteria"/>
</dbReference>
<dbReference type="InterPro" id="IPR023042">
    <property type="entry name" value="Peptidase_M17_leu_NH2_pept"/>
</dbReference>
<accession>C7R4U6</accession>
<dbReference type="PROSITE" id="PS00631">
    <property type="entry name" value="CYTOSOL_AP"/>
    <property type="match status" value="1"/>
</dbReference>
<dbReference type="Pfam" id="PF02789">
    <property type="entry name" value="Peptidase_M17_N"/>
    <property type="match status" value="1"/>
</dbReference>
<dbReference type="InterPro" id="IPR008283">
    <property type="entry name" value="Peptidase_M17_N"/>
</dbReference>
<feature type="binding site" evidence="8">
    <location>
        <position position="340"/>
    </location>
    <ligand>
        <name>Mn(2+)</name>
        <dbReference type="ChEBI" id="CHEBI:29035"/>
        <label>1</label>
    </ligand>
</feature>
<comment type="catalytic activity">
    <reaction evidence="1 8">
        <text>Release of an N-terminal amino acid, Xaa-|-Yaa-, in which Xaa is preferably Leu, but may be other amino acids including Pro although not Arg or Lys, and Yaa may be Pro. Amino acid amides and methyl esters are also readily hydrolyzed, but rates on arylamides are exceedingly low.</text>
        <dbReference type="EC" id="3.4.11.1"/>
    </reaction>
</comment>